<dbReference type="Gene3D" id="3.20.20.140">
    <property type="entry name" value="Metal-dependent hydrolases"/>
    <property type="match status" value="1"/>
</dbReference>
<keyword evidence="1" id="KW-0732">Signal</keyword>
<keyword evidence="3" id="KW-1185">Reference proteome</keyword>
<feature type="signal peptide" evidence="1">
    <location>
        <begin position="1"/>
        <end position="21"/>
    </location>
</feature>
<proteinExistence type="predicted"/>
<dbReference type="Proteomes" id="UP001595792">
    <property type="component" value="Unassembled WGS sequence"/>
</dbReference>
<name>A0ABV8NQM2_9SPHI</name>
<dbReference type="EMBL" id="JBHSBY010000129">
    <property type="protein sequence ID" value="MFC4197847.1"/>
    <property type="molecule type" value="Genomic_DNA"/>
</dbReference>
<dbReference type="SUPFAM" id="SSF89550">
    <property type="entry name" value="PHP domain-like"/>
    <property type="match status" value="1"/>
</dbReference>
<evidence type="ECO:0000313" key="3">
    <source>
        <dbReference type="Proteomes" id="UP001595792"/>
    </source>
</evidence>
<accession>A0ABV8NQM2</accession>
<evidence type="ECO:0000256" key="1">
    <source>
        <dbReference type="SAM" id="SignalP"/>
    </source>
</evidence>
<gene>
    <name evidence="2" type="ORF">ACFOUY_14170</name>
</gene>
<dbReference type="NCBIfam" id="NF038032">
    <property type="entry name" value="CehA_McbA_metalo"/>
    <property type="match status" value="1"/>
</dbReference>
<dbReference type="InterPro" id="IPR016195">
    <property type="entry name" value="Pol/histidinol_Pase-like"/>
</dbReference>
<dbReference type="RefSeq" id="WP_378961490.1">
    <property type="nucleotide sequence ID" value="NZ_JBHRXC010000016.1"/>
</dbReference>
<comment type="caution">
    <text evidence="2">The sequence shown here is derived from an EMBL/GenBank/DDBJ whole genome shotgun (WGS) entry which is preliminary data.</text>
</comment>
<protein>
    <submittedName>
        <fullName evidence="2">CehA/McbA family metallohydrolase</fullName>
    </submittedName>
</protein>
<reference evidence="3" key="1">
    <citation type="journal article" date="2019" name="Int. J. Syst. Evol. Microbiol.">
        <title>The Global Catalogue of Microorganisms (GCM) 10K type strain sequencing project: providing services to taxonomists for standard genome sequencing and annotation.</title>
        <authorList>
            <consortium name="The Broad Institute Genomics Platform"/>
            <consortium name="The Broad Institute Genome Sequencing Center for Infectious Disease"/>
            <person name="Wu L."/>
            <person name="Ma J."/>
        </authorList>
    </citation>
    <scope>NUCLEOTIDE SEQUENCE [LARGE SCALE GENOMIC DNA]</scope>
    <source>
        <strain evidence="3">CCM 8689</strain>
    </source>
</reference>
<feature type="chain" id="PRO_5045141402" evidence="1">
    <location>
        <begin position="22"/>
        <end position="562"/>
    </location>
</feature>
<organism evidence="2 3">
    <name type="scientific">Pedobacter jamesrossensis</name>
    <dbReference type="NCBI Taxonomy" id="1908238"/>
    <lineage>
        <taxon>Bacteria</taxon>
        <taxon>Pseudomonadati</taxon>
        <taxon>Bacteroidota</taxon>
        <taxon>Sphingobacteriia</taxon>
        <taxon>Sphingobacteriales</taxon>
        <taxon>Sphingobacteriaceae</taxon>
        <taxon>Pedobacter</taxon>
    </lineage>
</organism>
<sequence>MRRYYAILLIIAILNGLHSSAQSNNLFKSVVAIRILTEDSKKITPAMVCITNSKQQQPVLPPLGENIGKPSDNDVFFKGVEFDKNKNWVGPIRMTAGVGDNKDRSVLYGVQPSIPYWKAPVMYQTSGDFTIELPVGIWKISIQHGNEYIPIEQDFTIKAGETKLAKSFTLRRWIDLPSLGWYSGDVHVHHPTNKPGFRDYLLSYAKSEDLHLVNILEMGHHQTGVDAMGHEHSGTDFKQAGFGEKFRVNDGNYWLVSGQEDPRSRFGHIIGLNIDQIVRDTTVYDYYDLVFKNLKMQPGAVVGFAHFAWNVSWNVQNKTTGFPWFITSNQIDFVELLQFLKLNTLDYYEYLNLGFRITAAAGSDFPWASTIGEVRTMVYTGKKFTPDAWFEGLKAGNTFVTNGPALFLTADGKMPGSEIKKLKGSTLKLSLKGLSNPKIGTISRIAIYSNEGLVAELGNKEIRDSIELQVSHTIKRSQWIAAVVNCENGAVAHTSPVYVVVDGKPTYDLKRAPEIIARQIASIEELLREERSKKELDQGIIERLSTSISFYNMLLQQIKKEG</sequence>
<evidence type="ECO:0000313" key="2">
    <source>
        <dbReference type="EMBL" id="MFC4197847.1"/>
    </source>
</evidence>